<dbReference type="GO" id="GO:0005634">
    <property type="term" value="C:nucleus"/>
    <property type="evidence" value="ECO:0007669"/>
    <property type="project" value="TreeGrafter"/>
</dbReference>
<keyword evidence="1" id="KW-0949">S-adenosyl-L-methionine</keyword>
<dbReference type="Proteomes" id="UP001162156">
    <property type="component" value="Unassembled WGS sequence"/>
</dbReference>
<dbReference type="AlphaFoldDB" id="A0AAV8WK16"/>
<dbReference type="PANTHER" id="PTHR11006:SF60">
    <property type="entry name" value="PROTEIN ARGININE N-METHYLTRANSFERASE 9"/>
    <property type="match status" value="1"/>
</dbReference>
<gene>
    <name evidence="3" type="ORF">NQ314_020371</name>
</gene>
<keyword evidence="4" id="KW-1185">Reference proteome</keyword>
<comment type="caution">
    <text evidence="3">The sequence shown here is derived from an EMBL/GenBank/DDBJ whole genome shotgun (WGS) entry which is preliminary data.</text>
</comment>
<reference evidence="3" key="1">
    <citation type="journal article" date="2023" name="Insect Mol. Biol.">
        <title>Genome sequencing provides insights into the evolution of gene families encoding plant cell wall-degrading enzymes in longhorned beetles.</title>
        <authorList>
            <person name="Shin N.R."/>
            <person name="Okamura Y."/>
            <person name="Kirsch R."/>
            <person name="Pauchet Y."/>
        </authorList>
    </citation>
    <scope>NUCLEOTIDE SEQUENCE</scope>
    <source>
        <strain evidence="3">RBIC_L_NR</strain>
    </source>
</reference>
<dbReference type="InterPro" id="IPR025799">
    <property type="entry name" value="Arg_MeTrfase"/>
</dbReference>
<feature type="region of interest" description="Disordered" evidence="2">
    <location>
        <begin position="387"/>
        <end position="409"/>
    </location>
</feature>
<dbReference type="Gene3D" id="2.70.160.11">
    <property type="entry name" value="Hnrnp arginine n-methyltransferase1"/>
    <property type="match status" value="1"/>
</dbReference>
<dbReference type="SUPFAM" id="SSF53335">
    <property type="entry name" value="S-adenosyl-L-methionine-dependent methyltransferases"/>
    <property type="match status" value="1"/>
</dbReference>
<organism evidence="3 4">
    <name type="scientific">Rhamnusium bicolor</name>
    <dbReference type="NCBI Taxonomy" id="1586634"/>
    <lineage>
        <taxon>Eukaryota</taxon>
        <taxon>Metazoa</taxon>
        <taxon>Ecdysozoa</taxon>
        <taxon>Arthropoda</taxon>
        <taxon>Hexapoda</taxon>
        <taxon>Insecta</taxon>
        <taxon>Pterygota</taxon>
        <taxon>Neoptera</taxon>
        <taxon>Endopterygota</taxon>
        <taxon>Coleoptera</taxon>
        <taxon>Polyphaga</taxon>
        <taxon>Cucujiformia</taxon>
        <taxon>Chrysomeloidea</taxon>
        <taxon>Cerambycidae</taxon>
        <taxon>Lepturinae</taxon>
        <taxon>Rhagiini</taxon>
        <taxon>Rhamnusium</taxon>
    </lineage>
</organism>
<dbReference type="PANTHER" id="PTHR11006">
    <property type="entry name" value="PROTEIN ARGININE N-METHYLTRANSFERASE"/>
    <property type="match status" value="1"/>
</dbReference>
<evidence type="ECO:0000313" key="3">
    <source>
        <dbReference type="EMBL" id="KAJ8927099.1"/>
    </source>
</evidence>
<name>A0AAV8WK16_9CUCU</name>
<accession>A0AAV8WK16</accession>
<dbReference type="EMBL" id="JANEYF010005719">
    <property type="protein sequence ID" value="KAJ8927099.1"/>
    <property type="molecule type" value="Genomic_DNA"/>
</dbReference>
<proteinExistence type="predicted"/>
<dbReference type="InterPro" id="IPR029063">
    <property type="entry name" value="SAM-dependent_MTases_sf"/>
</dbReference>
<sequence>MDNNCLPAERNLTHVKWLQMPRWHFRMLNDIRRNTAYDKAITDTISKGYNSVVDVGSGCGLLSLFASRDPNTKVDAIEENKTLAKMSVKVYEENDVKNVSVVNVNSSELAGPLDKCNLVITEIFDVAFFGERALETIIHAVTVLRTERDYKIIPCGAKLYVTGIFSPQIHSKTWLKPNSQQILQLYNICVKKIRSEPYEGVDLTEVGLEYLTNTAEFFRMYFYDIGRIEEMLDGYQEVIHLRCKAGIIQAVAVWFDLNLTEEISITTNPFDENRVRCWEQAIFPLDHPMIFQYSMSRVEFFEVWRRNTKTSRNSEIYAYVLNKFNLNHVPPTTERQFKNKIKLMSLTIAAKWNSSGKREERFRAKYEKWLHGENIVFQLDEGDEYSLEEPTTSSTSGRPIKQFQDSSEKTKKRRIKDIVEAKSVQELALAAEVALRKSGKRDAASLIKEIVDYCVFPLFGFLMAKNNNTIYHPVTKDDDIEFFYHMLTVYQIPADQFILLEQRLAETPDISADQPSIYFFEPLNIDGSIENILHEKREEMETSETIVIPQSVKVNVQLIHSAYIDHCNKVNDENVLGFKIAKFMNEYTVRIENN</sequence>
<evidence type="ECO:0000256" key="1">
    <source>
        <dbReference type="ARBA" id="ARBA00022691"/>
    </source>
</evidence>
<evidence type="ECO:0000313" key="4">
    <source>
        <dbReference type="Proteomes" id="UP001162156"/>
    </source>
</evidence>
<evidence type="ECO:0000256" key="2">
    <source>
        <dbReference type="SAM" id="MobiDB-lite"/>
    </source>
</evidence>
<dbReference type="Gene3D" id="3.40.50.150">
    <property type="entry name" value="Vaccinia Virus protein VP39"/>
    <property type="match status" value="1"/>
</dbReference>
<protein>
    <submittedName>
        <fullName evidence="3">Uncharacterized protein</fullName>
    </submittedName>
</protein>
<dbReference type="GO" id="GO:0042054">
    <property type="term" value="F:histone methyltransferase activity"/>
    <property type="evidence" value="ECO:0007669"/>
    <property type="project" value="TreeGrafter"/>
</dbReference>
<dbReference type="GO" id="GO:0016274">
    <property type="term" value="F:protein-arginine N-methyltransferase activity"/>
    <property type="evidence" value="ECO:0007669"/>
    <property type="project" value="InterPro"/>
</dbReference>